<proteinExistence type="predicted"/>
<dbReference type="GO" id="GO:0016757">
    <property type="term" value="F:glycosyltransferase activity"/>
    <property type="evidence" value="ECO:0007669"/>
    <property type="project" value="InterPro"/>
</dbReference>
<dbReference type="PANTHER" id="PTHR46401">
    <property type="entry name" value="GLYCOSYLTRANSFERASE WBBK-RELATED"/>
    <property type="match status" value="1"/>
</dbReference>
<dbReference type="PATRIC" id="fig|1303.84.peg.1535"/>
<evidence type="ECO:0000256" key="1">
    <source>
        <dbReference type="ARBA" id="ARBA00022679"/>
    </source>
</evidence>
<dbReference type="Gene3D" id="3.40.50.2000">
    <property type="entry name" value="Glycogen Phosphorylase B"/>
    <property type="match status" value="2"/>
</dbReference>
<sequence length="257" mass="29918">MKIPFFLKGIIKRYVFSFYNRMEHLVVVNPMFIEDLVAAGIPREKVTYIPNFVNKEKWHPLPADQVAKLRQEMDLAEDQFVVVGAGQVQKRKGIDDFIRLAEELPEITFIWAGGFSFGGMTDGYERYKKIMDNPPKNLIFPGIVPPERMRELYAVADLFLLPSYNELFPMTILEAASCEAPIMLRDLDLYKVILEGNYRATSDVSEMREAILEYKNHPEKLKDLKEKAREISKEYSEEHLLEIWLKFYQEQAALGKK</sequence>
<dbReference type="EMBL" id="LQZB01000156">
    <property type="protein sequence ID" value="KXU04114.1"/>
    <property type="molecule type" value="Genomic_DNA"/>
</dbReference>
<protein>
    <submittedName>
        <fullName evidence="3">Glycosyltransferase LafB, responsible for the formation of Gal-Glc-DAG</fullName>
    </submittedName>
</protein>
<gene>
    <name evidence="3" type="ORF">SORDD24_01396</name>
</gene>
<name>A0A139QNM4_STROR</name>
<keyword evidence="1 3" id="KW-0808">Transferase</keyword>
<dbReference type="CDD" id="cd03801">
    <property type="entry name" value="GT4_PimA-like"/>
    <property type="match status" value="1"/>
</dbReference>
<dbReference type="SUPFAM" id="SSF53756">
    <property type="entry name" value="UDP-Glycosyltransferase/glycogen phosphorylase"/>
    <property type="match status" value="1"/>
</dbReference>
<evidence type="ECO:0000259" key="2">
    <source>
        <dbReference type="Pfam" id="PF00534"/>
    </source>
</evidence>
<dbReference type="GO" id="GO:0009103">
    <property type="term" value="P:lipopolysaccharide biosynthetic process"/>
    <property type="evidence" value="ECO:0007669"/>
    <property type="project" value="TreeGrafter"/>
</dbReference>
<comment type="caution">
    <text evidence="3">The sequence shown here is derived from an EMBL/GenBank/DDBJ whole genome shotgun (WGS) entry which is preliminary data.</text>
</comment>
<dbReference type="PANTHER" id="PTHR46401:SF2">
    <property type="entry name" value="GLYCOSYLTRANSFERASE WBBK-RELATED"/>
    <property type="match status" value="1"/>
</dbReference>
<accession>A0A139QNM4</accession>
<dbReference type="InterPro" id="IPR001296">
    <property type="entry name" value="Glyco_trans_1"/>
</dbReference>
<organism evidence="3 4">
    <name type="scientific">Streptococcus oralis</name>
    <dbReference type="NCBI Taxonomy" id="1303"/>
    <lineage>
        <taxon>Bacteria</taxon>
        <taxon>Bacillati</taxon>
        <taxon>Bacillota</taxon>
        <taxon>Bacilli</taxon>
        <taxon>Lactobacillales</taxon>
        <taxon>Streptococcaceae</taxon>
        <taxon>Streptococcus</taxon>
    </lineage>
</organism>
<reference evidence="3 4" key="1">
    <citation type="submission" date="2016-01" db="EMBL/GenBank/DDBJ databases">
        <title>Highly variable Streptococcus oralis are common among viridans streptococci isolated from primates.</title>
        <authorList>
            <person name="Denapaite D."/>
            <person name="Rieger M."/>
            <person name="Koendgen S."/>
            <person name="Brueckner R."/>
            <person name="Ochigava I."/>
            <person name="Kappeler P."/>
            <person name="Maetz-Rensing K."/>
            <person name="Leendertz F."/>
            <person name="Hakenbeck R."/>
        </authorList>
    </citation>
    <scope>NUCLEOTIDE SEQUENCE [LARGE SCALE GENOMIC DNA]</scope>
    <source>
        <strain evidence="3 4">DD24</strain>
    </source>
</reference>
<feature type="domain" description="Glycosyl transferase family 1" evidence="2">
    <location>
        <begin position="68"/>
        <end position="230"/>
    </location>
</feature>
<dbReference type="AlphaFoldDB" id="A0A139QNM4"/>
<evidence type="ECO:0000313" key="3">
    <source>
        <dbReference type="EMBL" id="KXU04114.1"/>
    </source>
</evidence>
<dbReference type="Proteomes" id="UP000070353">
    <property type="component" value="Unassembled WGS sequence"/>
</dbReference>
<dbReference type="Pfam" id="PF00534">
    <property type="entry name" value="Glycos_transf_1"/>
    <property type="match status" value="1"/>
</dbReference>
<evidence type="ECO:0000313" key="4">
    <source>
        <dbReference type="Proteomes" id="UP000070353"/>
    </source>
</evidence>